<dbReference type="STRING" id="1033810.HLPCO_002146"/>
<evidence type="ECO:0000313" key="1">
    <source>
        <dbReference type="EMBL" id="ERJ11906.1"/>
    </source>
</evidence>
<name>U2EAR1_9MOLU</name>
<protein>
    <submittedName>
        <fullName evidence="1">Uncharacterized protein</fullName>
    </submittedName>
</protein>
<comment type="caution">
    <text evidence="1">The sequence shown here is derived from an EMBL/GenBank/DDBJ whole genome shotgun (WGS) entry which is preliminary data.</text>
</comment>
<accession>U2EAR1</accession>
<reference evidence="1 2" key="2">
    <citation type="journal article" date="2013" name="PLoS ONE">
        <title>INDIGO - INtegrated Data Warehouse of MIcrobial GenOmes with Examples from the Red Sea Extremophiles.</title>
        <authorList>
            <person name="Alam I."/>
            <person name="Antunes A."/>
            <person name="Kamau A.A."/>
            <person name="Ba Alawi W."/>
            <person name="Kalkatawi M."/>
            <person name="Stingl U."/>
            <person name="Bajic V.B."/>
        </authorList>
    </citation>
    <scope>NUCLEOTIDE SEQUENCE [LARGE SCALE GENOMIC DNA]</scope>
    <source>
        <strain evidence="1 2">SSD-17B</strain>
    </source>
</reference>
<keyword evidence="2" id="KW-1185">Reference proteome</keyword>
<dbReference type="AlphaFoldDB" id="U2EAR1"/>
<evidence type="ECO:0000313" key="2">
    <source>
        <dbReference type="Proteomes" id="UP000005707"/>
    </source>
</evidence>
<dbReference type="eggNOG" id="ENOG503189H">
    <property type="taxonomic scope" value="Bacteria"/>
</dbReference>
<organism evidence="1 2">
    <name type="scientific">Haloplasma contractile SSD-17B</name>
    <dbReference type="NCBI Taxonomy" id="1033810"/>
    <lineage>
        <taxon>Bacteria</taxon>
        <taxon>Bacillati</taxon>
        <taxon>Mycoplasmatota</taxon>
        <taxon>Mollicutes</taxon>
        <taxon>Haloplasmatales</taxon>
        <taxon>Haloplasmataceae</taxon>
        <taxon>Haloplasma</taxon>
    </lineage>
</organism>
<dbReference type="RefSeq" id="WP_008827435.1">
    <property type="nucleotide sequence ID" value="NZ_AFNU02000007.1"/>
</dbReference>
<reference evidence="1 2" key="1">
    <citation type="journal article" date="2011" name="J. Bacteriol.">
        <title>Genome sequence of Haloplasma contractile, an unusual contractile bacterium from a deep-sea anoxic brine lake.</title>
        <authorList>
            <person name="Antunes A."/>
            <person name="Alam I."/>
            <person name="El Dorry H."/>
            <person name="Siam R."/>
            <person name="Robertson A."/>
            <person name="Bajic V.B."/>
            <person name="Stingl U."/>
        </authorList>
    </citation>
    <scope>NUCLEOTIDE SEQUENCE [LARGE SCALE GENOMIC DNA]</scope>
    <source>
        <strain evidence="1 2">SSD-17B</strain>
    </source>
</reference>
<sequence length="203" mass="23394">MARKKCPACRSTDTVDILYGMPTQDAYESAKRGEVVLGGCCISDVSPAKHCKECGQEFGCENLFSVVDIQSFELYIGGFYATSYFVYIDGSRESKHIRYAKTPGGMSVDLKQCNDELDINIEEIPLTNKQWLEFTDEISTLEIVCWKDRYDDELMFDGTQWDLTIEFSEHNQINKSGSNKYPPYWEQFIKILKKYIDQDMDID</sequence>
<dbReference type="InParanoid" id="U2EAR1"/>
<gene>
    <name evidence="1" type="ORF">HLPCO_002146</name>
</gene>
<dbReference type="Proteomes" id="UP000005707">
    <property type="component" value="Unassembled WGS sequence"/>
</dbReference>
<proteinExistence type="predicted"/>
<dbReference type="EMBL" id="AFNU02000007">
    <property type="protein sequence ID" value="ERJ11906.1"/>
    <property type="molecule type" value="Genomic_DNA"/>
</dbReference>